<feature type="non-terminal residue" evidence="1">
    <location>
        <position position="176"/>
    </location>
</feature>
<reference evidence="2" key="1">
    <citation type="journal article" date="2021" name="Science">
        <title>Hunting the eagle killer: A cyanobacterial neurotoxin causes vacuolar myelinopathy.</title>
        <authorList>
            <person name="Breinlinger S."/>
            <person name="Phillips T.J."/>
            <person name="Haram B.N."/>
            <person name="Mares J."/>
            <person name="Martinez Yerena J.A."/>
            <person name="Hrouzek P."/>
            <person name="Sobotka R."/>
            <person name="Henderson W.M."/>
            <person name="Schmieder P."/>
            <person name="Williams S.M."/>
            <person name="Lauderdale J.D."/>
            <person name="Wilde H.D."/>
            <person name="Gerrin W."/>
            <person name="Kust A."/>
            <person name="Washington J.W."/>
            <person name="Wagner C."/>
            <person name="Geier B."/>
            <person name="Liebeke M."/>
            <person name="Enke H."/>
            <person name="Niedermeyer T.H.J."/>
            <person name="Wilde S.B."/>
        </authorList>
    </citation>
    <scope>NUCLEOTIDE SEQUENCE [LARGE SCALE GENOMIC DNA]</scope>
    <source>
        <strain evidence="2">Thurmond2011</strain>
    </source>
</reference>
<evidence type="ECO:0000313" key="1">
    <source>
        <dbReference type="EMBL" id="MDR9900949.1"/>
    </source>
</evidence>
<dbReference type="AlphaFoldDB" id="A0AAP5MEG9"/>
<keyword evidence="2" id="KW-1185">Reference proteome</keyword>
<accession>A0AAP5MEG9</accession>
<dbReference type="InterPro" id="IPR011664">
    <property type="entry name" value="Abi_system_AbiD/AbiF-like"/>
</dbReference>
<gene>
    <name evidence="1" type="ORF">G7B40_041800</name>
</gene>
<dbReference type="EMBL" id="JAALHA020000046">
    <property type="protein sequence ID" value="MDR9900949.1"/>
    <property type="molecule type" value="Genomic_DNA"/>
</dbReference>
<dbReference type="Proteomes" id="UP000667802">
    <property type="component" value="Unassembled WGS sequence"/>
</dbReference>
<dbReference type="Pfam" id="PF07751">
    <property type="entry name" value="Abi_2"/>
    <property type="match status" value="1"/>
</dbReference>
<sequence length="176" mass="20455">MLIELLSPERLNSYGLGTAPESLVIKRYEWNIALSESLYPALSLLEIGLRNRMDAALINVYGSQWLNGNCPCWIRTPSMIRQGLPNPEQDAIARAKQKLLSENGQWHHAKLIAELNFGFWTNLFKTYYHPVIWQQKQKPLKDVFREFPKISAKQAYNLLSTIRVLRNRIAHHEAIW</sequence>
<evidence type="ECO:0000313" key="2">
    <source>
        <dbReference type="Proteomes" id="UP000667802"/>
    </source>
</evidence>
<name>A0AAP5MEG9_9CYAN</name>
<comment type="caution">
    <text evidence="1">The sequence shown here is derived from an EMBL/GenBank/DDBJ whole genome shotgun (WGS) entry which is preliminary data.</text>
</comment>
<organism evidence="1 2">
    <name type="scientific">Aetokthonos hydrillicola Thurmond2011</name>
    <dbReference type="NCBI Taxonomy" id="2712845"/>
    <lineage>
        <taxon>Bacteria</taxon>
        <taxon>Bacillati</taxon>
        <taxon>Cyanobacteriota</taxon>
        <taxon>Cyanophyceae</taxon>
        <taxon>Nostocales</taxon>
        <taxon>Hapalosiphonaceae</taxon>
        <taxon>Aetokthonos</taxon>
    </lineage>
</organism>
<protein>
    <submittedName>
        <fullName evidence="1">Abi family protein</fullName>
    </submittedName>
</protein>
<proteinExistence type="predicted"/>